<protein>
    <submittedName>
        <fullName evidence="2">Uncharacterized protein</fullName>
    </submittedName>
</protein>
<accession>A0A0A9BQ10</accession>
<name>A0A0A9BQ10_ARUDO</name>
<organism evidence="2">
    <name type="scientific">Arundo donax</name>
    <name type="common">Giant reed</name>
    <name type="synonym">Donax arundinaceus</name>
    <dbReference type="NCBI Taxonomy" id="35708"/>
    <lineage>
        <taxon>Eukaryota</taxon>
        <taxon>Viridiplantae</taxon>
        <taxon>Streptophyta</taxon>
        <taxon>Embryophyta</taxon>
        <taxon>Tracheophyta</taxon>
        <taxon>Spermatophyta</taxon>
        <taxon>Magnoliopsida</taxon>
        <taxon>Liliopsida</taxon>
        <taxon>Poales</taxon>
        <taxon>Poaceae</taxon>
        <taxon>PACMAD clade</taxon>
        <taxon>Arundinoideae</taxon>
        <taxon>Arundineae</taxon>
        <taxon>Arundo</taxon>
    </lineage>
</organism>
<sequence>MLYCGLRAYVCEAGSKGRRQRGTRCCYYSVEEHVAIVAAVQPSKWEEKAAGREEEEGEEKGEKPGSCKIQSLAILDLHIKGTK</sequence>
<dbReference type="AlphaFoldDB" id="A0A0A9BQ10"/>
<dbReference type="EMBL" id="GBRH01236533">
    <property type="protein sequence ID" value="JAD61362.1"/>
    <property type="molecule type" value="Transcribed_RNA"/>
</dbReference>
<reference evidence="2" key="1">
    <citation type="submission" date="2014-09" db="EMBL/GenBank/DDBJ databases">
        <authorList>
            <person name="Magalhaes I.L.F."/>
            <person name="Oliveira U."/>
            <person name="Santos F.R."/>
            <person name="Vidigal T.H.D.A."/>
            <person name="Brescovit A.D."/>
            <person name="Santos A.J."/>
        </authorList>
    </citation>
    <scope>NUCLEOTIDE SEQUENCE</scope>
    <source>
        <tissue evidence="2">Shoot tissue taken approximately 20 cm above the soil surface</tissue>
    </source>
</reference>
<feature type="region of interest" description="Disordered" evidence="1">
    <location>
        <begin position="46"/>
        <end position="66"/>
    </location>
</feature>
<proteinExistence type="predicted"/>
<evidence type="ECO:0000256" key="1">
    <source>
        <dbReference type="SAM" id="MobiDB-lite"/>
    </source>
</evidence>
<reference evidence="2" key="2">
    <citation type="journal article" date="2015" name="Data Brief">
        <title>Shoot transcriptome of the giant reed, Arundo donax.</title>
        <authorList>
            <person name="Barrero R.A."/>
            <person name="Guerrero F.D."/>
            <person name="Moolhuijzen P."/>
            <person name="Goolsby J.A."/>
            <person name="Tidwell J."/>
            <person name="Bellgard S.E."/>
            <person name="Bellgard M.I."/>
        </authorList>
    </citation>
    <scope>NUCLEOTIDE SEQUENCE</scope>
    <source>
        <tissue evidence="2">Shoot tissue taken approximately 20 cm above the soil surface</tissue>
    </source>
</reference>
<evidence type="ECO:0000313" key="2">
    <source>
        <dbReference type="EMBL" id="JAD61362.1"/>
    </source>
</evidence>